<dbReference type="AlphaFoldDB" id="A0A2I0QTV9"/>
<name>A0A2I0QTV9_9BACI</name>
<dbReference type="Proteomes" id="UP000243524">
    <property type="component" value="Unassembled WGS sequence"/>
</dbReference>
<organism evidence="2 3">
    <name type="scientific">Halalkalibacillus sediminis</name>
    <dbReference type="NCBI Taxonomy" id="2018042"/>
    <lineage>
        <taxon>Bacteria</taxon>
        <taxon>Bacillati</taxon>
        <taxon>Bacillota</taxon>
        <taxon>Bacilli</taxon>
        <taxon>Bacillales</taxon>
        <taxon>Bacillaceae</taxon>
        <taxon>Halalkalibacillus</taxon>
    </lineage>
</organism>
<comment type="caution">
    <text evidence="2">The sequence shown here is derived from an EMBL/GenBank/DDBJ whole genome shotgun (WGS) entry which is preliminary data.</text>
</comment>
<accession>A0A2I0QTV9</accession>
<sequence length="77" mass="8876">MFVDVAVDAMVSIISHLIFIILAWKGLEALHFEKLIAKNKVVESRILYIMLSITIGTTVSNFFLDFINWSRQLTYLL</sequence>
<dbReference type="Pfam" id="PF06612">
    <property type="entry name" value="DUF1146"/>
    <property type="match status" value="1"/>
</dbReference>
<keyword evidence="3" id="KW-1185">Reference proteome</keyword>
<evidence type="ECO:0000256" key="1">
    <source>
        <dbReference type="SAM" id="Phobius"/>
    </source>
</evidence>
<evidence type="ECO:0000313" key="2">
    <source>
        <dbReference type="EMBL" id="PKR77756.1"/>
    </source>
</evidence>
<dbReference type="RefSeq" id="WP_101331364.1">
    <property type="nucleotide sequence ID" value="NZ_PJNH01000002.1"/>
</dbReference>
<keyword evidence="1" id="KW-0812">Transmembrane</keyword>
<protein>
    <recommendedName>
        <fullName evidence="4">DUF1146 domain-containing protein</fullName>
    </recommendedName>
</protein>
<dbReference type="OrthoDB" id="1651016at2"/>
<proteinExistence type="predicted"/>
<feature type="transmembrane region" description="Helical" evidence="1">
    <location>
        <begin position="6"/>
        <end position="24"/>
    </location>
</feature>
<keyword evidence="1" id="KW-0472">Membrane</keyword>
<dbReference type="NCBIfam" id="TIGR02327">
    <property type="entry name" value="int_mem_ywzB"/>
    <property type="match status" value="1"/>
</dbReference>
<dbReference type="InterPro" id="IPR009526">
    <property type="entry name" value="DUF1146"/>
</dbReference>
<gene>
    <name evidence="2" type="ORF">CEY16_07440</name>
</gene>
<evidence type="ECO:0008006" key="4">
    <source>
        <dbReference type="Google" id="ProtNLM"/>
    </source>
</evidence>
<reference evidence="2 3" key="1">
    <citation type="submission" date="2017-06" db="EMBL/GenBank/DDBJ databases">
        <title>the draft geome sequence of Illustriluteabacillus marina B3227.</title>
        <authorList>
            <person name="He R.-H."/>
            <person name="Du Z.-J."/>
        </authorList>
    </citation>
    <scope>NUCLEOTIDE SEQUENCE [LARGE SCALE GENOMIC DNA]</scope>
    <source>
        <strain evidence="2 3">B3227</strain>
    </source>
</reference>
<keyword evidence="1" id="KW-1133">Transmembrane helix</keyword>
<feature type="transmembrane region" description="Helical" evidence="1">
    <location>
        <begin position="45"/>
        <end position="67"/>
    </location>
</feature>
<evidence type="ECO:0000313" key="3">
    <source>
        <dbReference type="Proteomes" id="UP000243524"/>
    </source>
</evidence>
<dbReference type="EMBL" id="PJNH01000002">
    <property type="protein sequence ID" value="PKR77756.1"/>
    <property type="molecule type" value="Genomic_DNA"/>
</dbReference>